<dbReference type="AlphaFoldDB" id="A0A255YQR9"/>
<comment type="caution">
    <text evidence="1">The sequence shown here is derived from an EMBL/GenBank/DDBJ whole genome shotgun (WGS) entry which is preliminary data.</text>
</comment>
<organism evidence="1 2">
    <name type="scientific">Niveispirillum lacus</name>
    <dbReference type="NCBI Taxonomy" id="1981099"/>
    <lineage>
        <taxon>Bacteria</taxon>
        <taxon>Pseudomonadati</taxon>
        <taxon>Pseudomonadota</taxon>
        <taxon>Alphaproteobacteria</taxon>
        <taxon>Rhodospirillales</taxon>
        <taxon>Azospirillaceae</taxon>
        <taxon>Niveispirillum</taxon>
    </lineage>
</organism>
<dbReference type="Proteomes" id="UP000216998">
    <property type="component" value="Unassembled WGS sequence"/>
</dbReference>
<accession>A0A255YQR9</accession>
<dbReference type="RefSeq" id="WP_094458249.1">
    <property type="nucleotide sequence ID" value="NZ_NOXU01000032.1"/>
</dbReference>
<gene>
    <name evidence="1" type="ORF">CHU95_20715</name>
</gene>
<keyword evidence="2" id="KW-1185">Reference proteome</keyword>
<name>A0A255YQR9_9PROT</name>
<evidence type="ECO:0000313" key="2">
    <source>
        <dbReference type="Proteomes" id="UP000216998"/>
    </source>
</evidence>
<dbReference type="EMBL" id="NOXU01000032">
    <property type="protein sequence ID" value="OYQ31567.1"/>
    <property type="molecule type" value="Genomic_DNA"/>
</dbReference>
<sequence>MQALFHLPTIPAAIPTRNPAFTGQVTLAGGSSTAPAIGFSSDPDTGVYQPSAGVLGLTADGTEITRATASAISLGGVPGAESLRATLVPNAVNRVDIRGSVTGASPTIQAQGNDADINLTLMPKGNGVVTGTGGVLKLAAVTEGQGIAGYAGGIMVWGITRLVNGPKIAAFGDAYVATGASSGAASGTVQLTIAHTAMASQSVSITGAVTGAAPRIGTTGGALAFAPAVPAVLFPASGSAPAVTTDGAVYFDTTMAKLRIRAAGTWVDLH</sequence>
<reference evidence="1 2" key="1">
    <citation type="submission" date="2017-07" db="EMBL/GenBank/DDBJ databases">
        <title>Niveispirillum cyanobacteriorum sp. nov., isolated from cyanobacterial aggregates in a eutrophic lake.</title>
        <authorList>
            <person name="Cai H."/>
        </authorList>
    </citation>
    <scope>NUCLEOTIDE SEQUENCE [LARGE SCALE GENOMIC DNA]</scope>
    <source>
        <strain evidence="2">TH1-14</strain>
    </source>
</reference>
<protein>
    <submittedName>
        <fullName evidence="1">Uncharacterized protein</fullName>
    </submittedName>
</protein>
<evidence type="ECO:0000313" key="1">
    <source>
        <dbReference type="EMBL" id="OYQ31567.1"/>
    </source>
</evidence>
<dbReference type="OrthoDB" id="8330631at2"/>
<proteinExistence type="predicted"/>